<reference evidence="1 2" key="1">
    <citation type="submission" date="2023-07" db="EMBL/GenBank/DDBJ databases">
        <title>Comparative genomics of wheat-associated soil bacteria to identify genetic determinants of phenazine resistance.</title>
        <authorList>
            <person name="Mouncey N."/>
        </authorList>
    </citation>
    <scope>NUCLEOTIDE SEQUENCE [LARGE SCALE GENOMIC DNA]</scope>
    <source>
        <strain evidence="1 2">W4I9-1</strain>
    </source>
</reference>
<dbReference type="Proteomes" id="UP001244427">
    <property type="component" value="Unassembled WGS sequence"/>
</dbReference>
<dbReference type="InterPro" id="IPR013785">
    <property type="entry name" value="Aldolase_TIM"/>
</dbReference>
<dbReference type="Gene3D" id="3.20.20.70">
    <property type="entry name" value="Aldolase class I"/>
    <property type="match status" value="1"/>
</dbReference>
<keyword evidence="2" id="KW-1185">Reference proteome</keyword>
<protein>
    <submittedName>
        <fullName evidence="1">Uncharacterized protein (DUF849 family)</fullName>
    </submittedName>
</protein>
<dbReference type="Pfam" id="PF05853">
    <property type="entry name" value="BKACE"/>
    <property type="match status" value="1"/>
</dbReference>
<name>A0AAW8EUL9_9MICO</name>
<dbReference type="PANTHER" id="PTHR37418:SF1">
    <property type="entry name" value="3-KETO-5-AMINOHEXANOATE CLEAVAGE PROTEIN"/>
    <property type="match status" value="1"/>
</dbReference>
<organism evidence="1 2">
    <name type="scientific">Microbacterium natoriense</name>
    <dbReference type="NCBI Taxonomy" id="284570"/>
    <lineage>
        <taxon>Bacteria</taxon>
        <taxon>Bacillati</taxon>
        <taxon>Actinomycetota</taxon>
        <taxon>Actinomycetes</taxon>
        <taxon>Micrococcales</taxon>
        <taxon>Microbacteriaceae</taxon>
        <taxon>Microbacterium</taxon>
    </lineage>
</organism>
<comment type="caution">
    <text evidence="1">The sequence shown here is derived from an EMBL/GenBank/DDBJ whole genome shotgun (WGS) entry which is preliminary data.</text>
</comment>
<evidence type="ECO:0000313" key="1">
    <source>
        <dbReference type="EMBL" id="MDQ0646554.1"/>
    </source>
</evidence>
<accession>A0AAW8EUL9</accession>
<evidence type="ECO:0000313" key="2">
    <source>
        <dbReference type="Proteomes" id="UP001244427"/>
    </source>
</evidence>
<dbReference type="PANTHER" id="PTHR37418">
    <property type="entry name" value="3-KETO-5-AMINOHEXANOATE CLEAVAGE ENZYME-RELATED"/>
    <property type="match status" value="1"/>
</dbReference>
<sequence length="245" mass="25913">MLLQACINGARDASQHPWLSADEALSADDAARAVAAGAQEIHVHPKDAAGRDSLAATDVARWVRAIRAACPGVPVGVTTGAWAEPDSERRTAAIAGWTVLPDYASVNWHEAGADEVAAALIDRGVGVEAGIWDGPGLEAWRRSPVRADCLRVLVELPDEAVETMRGHAEGLIAHIAREEPMLPILLHGEDRSAWAAFDLAVERGLDSRVGLEDTLTLPDGRPASGNASLVRAAVARRKALEDARS</sequence>
<dbReference type="EMBL" id="JAUSXV010000001">
    <property type="protein sequence ID" value="MDQ0646554.1"/>
    <property type="molecule type" value="Genomic_DNA"/>
</dbReference>
<dbReference type="SUPFAM" id="SSF51366">
    <property type="entry name" value="Ribulose-phoshate binding barrel"/>
    <property type="match status" value="1"/>
</dbReference>
<dbReference type="GO" id="GO:0043720">
    <property type="term" value="F:3-keto-5-aminohexanoate cleavage activity"/>
    <property type="evidence" value="ECO:0007669"/>
    <property type="project" value="InterPro"/>
</dbReference>
<proteinExistence type="predicted"/>
<dbReference type="InterPro" id="IPR011060">
    <property type="entry name" value="RibuloseP-bd_barrel"/>
</dbReference>
<dbReference type="RefSeq" id="WP_307293660.1">
    <property type="nucleotide sequence ID" value="NZ_JAUSXV010000001.1"/>
</dbReference>
<dbReference type="AlphaFoldDB" id="A0AAW8EUL9"/>
<gene>
    <name evidence="1" type="ORF">QFZ53_000750</name>
</gene>
<dbReference type="InterPro" id="IPR008567">
    <property type="entry name" value="BKACE"/>
</dbReference>